<gene>
    <name evidence="1" type="ORF">HPB47_022648</name>
</gene>
<organism evidence="1 2">
    <name type="scientific">Ixodes persulcatus</name>
    <name type="common">Taiga tick</name>
    <dbReference type="NCBI Taxonomy" id="34615"/>
    <lineage>
        <taxon>Eukaryota</taxon>
        <taxon>Metazoa</taxon>
        <taxon>Ecdysozoa</taxon>
        <taxon>Arthropoda</taxon>
        <taxon>Chelicerata</taxon>
        <taxon>Arachnida</taxon>
        <taxon>Acari</taxon>
        <taxon>Parasitiformes</taxon>
        <taxon>Ixodida</taxon>
        <taxon>Ixodoidea</taxon>
        <taxon>Ixodidae</taxon>
        <taxon>Ixodinae</taxon>
        <taxon>Ixodes</taxon>
    </lineage>
</organism>
<dbReference type="Proteomes" id="UP000805193">
    <property type="component" value="Unassembled WGS sequence"/>
</dbReference>
<evidence type="ECO:0000313" key="2">
    <source>
        <dbReference type="Proteomes" id="UP000805193"/>
    </source>
</evidence>
<evidence type="ECO:0000313" key="1">
    <source>
        <dbReference type="EMBL" id="KAG0430487.1"/>
    </source>
</evidence>
<dbReference type="EMBL" id="JABSTQ010009319">
    <property type="protein sequence ID" value="KAG0430487.1"/>
    <property type="molecule type" value="Genomic_DNA"/>
</dbReference>
<accession>A0AC60Q9C8</accession>
<name>A0AC60Q9C8_IXOPE</name>
<reference evidence="1 2" key="1">
    <citation type="journal article" date="2020" name="Cell">
        <title>Large-Scale Comparative Analyses of Tick Genomes Elucidate Their Genetic Diversity and Vector Capacities.</title>
        <authorList>
            <consortium name="Tick Genome and Microbiome Consortium (TIGMIC)"/>
            <person name="Jia N."/>
            <person name="Wang J."/>
            <person name="Shi W."/>
            <person name="Du L."/>
            <person name="Sun Y."/>
            <person name="Zhan W."/>
            <person name="Jiang J.F."/>
            <person name="Wang Q."/>
            <person name="Zhang B."/>
            <person name="Ji P."/>
            <person name="Bell-Sakyi L."/>
            <person name="Cui X.M."/>
            <person name="Yuan T.T."/>
            <person name="Jiang B.G."/>
            <person name="Yang W.F."/>
            <person name="Lam T.T."/>
            <person name="Chang Q.C."/>
            <person name="Ding S.J."/>
            <person name="Wang X.J."/>
            <person name="Zhu J.G."/>
            <person name="Ruan X.D."/>
            <person name="Zhao L."/>
            <person name="Wei J.T."/>
            <person name="Ye R.Z."/>
            <person name="Que T.C."/>
            <person name="Du C.H."/>
            <person name="Zhou Y.H."/>
            <person name="Cheng J.X."/>
            <person name="Dai P.F."/>
            <person name="Guo W.B."/>
            <person name="Han X.H."/>
            <person name="Huang E.J."/>
            <person name="Li L.F."/>
            <person name="Wei W."/>
            <person name="Gao Y.C."/>
            <person name="Liu J.Z."/>
            <person name="Shao H.Z."/>
            <person name="Wang X."/>
            <person name="Wang C.C."/>
            <person name="Yang T.C."/>
            <person name="Huo Q.B."/>
            <person name="Li W."/>
            <person name="Chen H.Y."/>
            <person name="Chen S.E."/>
            <person name="Zhou L.G."/>
            <person name="Ni X.B."/>
            <person name="Tian J.H."/>
            <person name="Sheng Y."/>
            <person name="Liu T."/>
            <person name="Pan Y.S."/>
            <person name="Xia L.Y."/>
            <person name="Li J."/>
            <person name="Zhao F."/>
            <person name="Cao W.C."/>
        </authorList>
    </citation>
    <scope>NUCLEOTIDE SEQUENCE [LARGE SCALE GENOMIC DNA]</scope>
    <source>
        <strain evidence="1">Iper-2018</strain>
    </source>
</reference>
<protein>
    <submittedName>
        <fullName evidence="1">Uncharacterized protein</fullName>
    </submittedName>
</protein>
<keyword evidence="2" id="KW-1185">Reference proteome</keyword>
<comment type="caution">
    <text evidence="1">The sequence shown here is derived from an EMBL/GenBank/DDBJ whole genome shotgun (WGS) entry which is preliminary data.</text>
</comment>
<sequence>MDTWLMRVADHSDVRKDQDIPTLKPSELPDLGHHHQRHRRHRPRHRYHHDFLHGFLHASKKFPYWTESKFGIYHQHNPVSYTIRALLEKKQSKCRAKASLRQIGIGDGEMSAFVVRGVTMPKTKEEASAQAEKASRERSSLPMSSPWLSRSPDSEDGSNGTVSGIAGFTCPSGSSQSKVRFACVVGSVVCNYGLLSLCVCLTKEGIIWYAGLLECNRKSIVV</sequence>
<proteinExistence type="predicted"/>